<gene>
    <name evidence="1" type="primary">gp_20499</name>
</gene>
<dbReference type="EMBL" id="MZ130484">
    <property type="protein sequence ID" value="QWM89954.1"/>
    <property type="molecule type" value="Genomic_DNA"/>
</dbReference>
<dbReference type="Proteomes" id="UP000827440">
    <property type="component" value="Segment"/>
</dbReference>
<keyword evidence="2" id="KW-1185">Reference proteome</keyword>
<evidence type="ECO:0000313" key="1">
    <source>
        <dbReference type="EMBL" id="QWM89954.1"/>
    </source>
</evidence>
<name>A0AAE7RXK4_9CAUD</name>
<sequence length="217" mass="24628">MIQNEDGTYVYLTVPLKYNCVYTKLLIMVSDLGIDLIKDCTSTCKGINRQVINCWNMFQAACAAYQLGEEKKADLLINYIIAQLRLECKDAIVSKPISVYIGHTDIPPLTFKNMSVADIIALPHVELNVQDEENQNIIIKQEQSIHFVIVPDSVSLDNSEFGDVLTTTLWKEVAPADGAYRRMINNEVVDGIHYTVYFFYSPMGSFKEDIKLNFSIR</sequence>
<evidence type="ECO:0000313" key="2">
    <source>
        <dbReference type="Proteomes" id="UP000827440"/>
    </source>
</evidence>
<dbReference type="RefSeq" id="YP_010359526.1">
    <property type="nucleotide sequence ID" value="NC_062774.1"/>
</dbReference>
<protein>
    <submittedName>
        <fullName evidence="1">Uncharacterized protein</fullName>
    </submittedName>
</protein>
<dbReference type="KEGG" id="vg:75691067"/>
<accession>A0AAE7RXK4</accession>
<dbReference type="GeneID" id="75691067"/>
<organism evidence="1 2">
    <name type="scientific">uncultured phage cr54_1</name>
    <dbReference type="NCBI Taxonomy" id="2986398"/>
    <lineage>
        <taxon>Viruses</taxon>
        <taxon>Duplodnaviria</taxon>
        <taxon>Heunggongvirae</taxon>
        <taxon>Uroviricota</taxon>
        <taxon>Caudoviricetes</taxon>
        <taxon>Crassvirales</taxon>
        <taxon>Intestiviridae</taxon>
        <taxon>Churivirinae</taxon>
        <taxon>Jahgtovirus</taxon>
        <taxon>Jahgtovirus intestinalis</taxon>
    </lineage>
</organism>
<reference evidence="1 2" key="1">
    <citation type="submission" date="2021-04" db="EMBL/GenBank/DDBJ databases">
        <authorList>
            <person name="Shkoporov A.N."/>
            <person name="Stockdale S.R."/>
            <person name="Guerin E."/>
            <person name="Ross R.P."/>
            <person name="Hill C."/>
        </authorList>
    </citation>
    <scope>NUCLEOTIDE SEQUENCE [LARGE SCALE GENOMIC DNA]</scope>
    <source>
        <strain evidence="2">cr54_1</strain>
    </source>
</reference>
<proteinExistence type="predicted"/>